<dbReference type="GO" id="GO:0005886">
    <property type="term" value="C:plasma membrane"/>
    <property type="evidence" value="ECO:0007669"/>
    <property type="project" value="UniProtKB-SubCell"/>
</dbReference>
<dbReference type="Gene3D" id="3.10.580.10">
    <property type="entry name" value="CBS-domain"/>
    <property type="match status" value="1"/>
</dbReference>
<gene>
    <name evidence="14" type="ORF">RSO01_72590</name>
</gene>
<evidence type="ECO:0000256" key="7">
    <source>
        <dbReference type="ARBA" id="ARBA00023122"/>
    </source>
</evidence>
<keyword evidence="5" id="KW-0677">Repeat</keyword>
<feature type="domain" description="CBS" evidence="12">
    <location>
        <begin position="284"/>
        <end position="341"/>
    </location>
</feature>
<dbReference type="PANTHER" id="PTHR22777">
    <property type="entry name" value="HEMOLYSIN-RELATED"/>
    <property type="match status" value="1"/>
</dbReference>
<dbReference type="InterPro" id="IPR044751">
    <property type="entry name" value="Ion_transp-like_CBS"/>
</dbReference>
<feature type="transmembrane region" description="Helical" evidence="11">
    <location>
        <begin position="129"/>
        <end position="148"/>
    </location>
</feature>
<dbReference type="InterPro" id="IPR046342">
    <property type="entry name" value="CBS_dom_sf"/>
</dbReference>
<comment type="similarity">
    <text evidence="2">Belongs to the UPF0053 family. Hemolysin C subfamily.</text>
</comment>
<organism evidence="14 15">
    <name type="scientific">Reyranella soli</name>
    <dbReference type="NCBI Taxonomy" id="1230389"/>
    <lineage>
        <taxon>Bacteria</taxon>
        <taxon>Pseudomonadati</taxon>
        <taxon>Pseudomonadota</taxon>
        <taxon>Alphaproteobacteria</taxon>
        <taxon>Hyphomicrobiales</taxon>
        <taxon>Reyranellaceae</taxon>
        <taxon>Reyranella</taxon>
    </lineage>
</organism>
<dbReference type="InterPro" id="IPR002550">
    <property type="entry name" value="CNNM"/>
</dbReference>
<keyword evidence="8 10" id="KW-0472">Membrane</keyword>
<evidence type="ECO:0000256" key="2">
    <source>
        <dbReference type="ARBA" id="ARBA00006446"/>
    </source>
</evidence>
<sequence length="435" mass="47089">MEAELHLDLPISVALPLVVLCLALGAYMSAAETAITGASRPRMHRLAQQGNKRAAVVNSLLDRKDEAVSAVLLGNSVVNILSASLTTAVLTAIFGAAGIVYATVAVGVMVVIFAEVMPKTWALLRADRVALTLAPSIVVTLAILGPMARGVASISRFFLGLLGVRVDRTPDAEEHADVLRGAIELHGHGQTDEIAPAEKAMLRSVLDLGDRTVGDVMTHRGSVVLIDADQPMDAIVGQMLEAPYTRIPVYRTEADNIIGVVHAKDLFRAVRAAGGPEAVKIDAVMTQPWFIPESTTCFDQLQAFRARHEHFAIVVDEYGALRGIITLEDIIEEITGDIEDEHDAIKRGVVRREDGSLISQGDVPIRDLNREFGWGLPENVAITIAGLVLHEARRIPEVGQTYAFYGFRFEILKREGTRIAELRIMPPLAIEAAEN</sequence>
<dbReference type="SMART" id="SM00116">
    <property type="entry name" value="CBS"/>
    <property type="match status" value="2"/>
</dbReference>
<evidence type="ECO:0000256" key="6">
    <source>
        <dbReference type="ARBA" id="ARBA00022989"/>
    </source>
</evidence>
<dbReference type="RefSeq" id="WP_147155463.1">
    <property type="nucleotide sequence ID" value="NZ_BKAJ01000150.1"/>
</dbReference>
<dbReference type="InterPro" id="IPR000644">
    <property type="entry name" value="CBS_dom"/>
</dbReference>
<evidence type="ECO:0000256" key="8">
    <source>
        <dbReference type="ARBA" id="ARBA00023136"/>
    </source>
</evidence>
<dbReference type="SMART" id="SM01091">
    <property type="entry name" value="CorC_HlyC"/>
    <property type="match status" value="1"/>
</dbReference>
<proteinExistence type="inferred from homology"/>
<dbReference type="GO" id="GO:0050660">
    <property type="term" value="F:flavin adenine dinucleotide binding"/>
    <property type="evidence" value="ECO:0007669"/>
    <property type="project" value="InterPro"/>
</dbReference>
<dbReference type="FunFam" id="3.10.580.10:FF:000002">
    <property type="entry name" value="Magnesium/cobalt efflux protein CorC"/>
    <property type="match status" value="1"/>
</dbReference>
<evidence type="ECO:0000256" key="9">
    <source>
        <dbReference type="PROSITE-ProRule" id="PRU00703"/>
    </source>
</evidence>
<keyword evidence="15" id="KW-1185">Reference proteome</keyword>
<keyword evidence="4 10" id="KW-0812">Transmembrane</keyword>
<comment type="subcellular location">
    <subcellularLocation>
        <location evidence="1">Cell membrane</location>
        <topology evidence="1">Multi-pass membrane protein</topology>
    </subcellularLocation>
</comment>
<dbReference type="InterPro" id="IPR016169">
    <property type="entry name" value="FAD-bd_PCMH_sub2"/>
</dbReference>
<dbReference type="PROSITE" id="PS51846">
    <property type="entry name" value="CNNM"/>
    <property type="match status" value="1"/>
</dbReference>
<dbReference type="EMBL" id="BKAJ01000150">
    <property type="protein sequence ID" value="GEP60093.1"/>
    <property type="molecule type" value="Genomic_DNA"/>
</dbReference>
<keyword evidence="6 10" id="KW-1133">Transmembrane helix</keyword>
<evidence type="ECO:0000259" key="12">
    <source>
        <dbReference type="PROSITE" id="PS51371"/>
    </source>
</evidence>
<dbReference type="InterPro" id="IPR036318">
    <property type="entry name" value="FAD-bd_PCMH-like_sf"/>
</dbReference>
<dbReference type="AlphaFoldDB" id="A0A512NMB7"/>
<protein>
    <submittedName>
        <fullName evidence="14">Membrane protein</fullName>
    </submittedName>
</protein>
<feature type="domain" description="CNNM transmembrane" evidence="13">
    <location>
        <begin position="7"/>
        <end position="198"/>
    </location>
</feature>
<dbReference type="Proteomes" id="UP000321058">
    <property type="component" value="Unassembled WGS sequence"/>
</dbReference>
<feature type="transmembrane region" description="Helical" evidence="11">
    <location>
        <begin position="12"/>
        <end position="35"/>
    </location>
</feature>
<feature type="domain" description="CBS" evidence="12">
    <location>
        <begin position="217"/>
        <end position="277"/>
    </location>
</feature>
<evidence type="ECO:0000259" key="13">
    <source>
        <dbReference type="PROSITE" id="PS51846"/>
    </source>
</evidence>
<evidence type="ECO:0000256" key="11">
    <source>
        <dbReference type="SAM" id="Phobius"/>
    </source>
</evidence>
<name>A0A512NMB7_9HYPH</name>
<evidence type="ECO:0000313" key="14">
    <source>
        <dbReference type="EMBL" id="GEP60093.1"/>
    </source>
</evidence>
<evidence type="ECO:0000256" key="5">
    <source>
        <dbReference type="ARBA" id="ARBA00022737"/>
    </source>
</evidence>
<dbReference type="InterPro" id="IPR005170">
    <property type="entry name" value="Transptr-assoc_dom"/>
</dbReference>
<keyword evidence="7 9" id="KW-0129">CBS domain</keyword>
<evidence type="ECO:0000256" key="3">
    <source>
        <dbReference type="ARBA" id="ARBA00022475"/>
    </source>
</evidence>
<evidence type="ECO:0000313" key="15">
    <source>
        <dbReference type="Proteomes" id="UP000321058"/>
    </source>
</evidence>
<dbReference type="CDD" id="cd04590">
    <property type="entry name" value="CBS_pair_CorC_HlyC_assoc"/>
    <property type="match status" value="1"/>
</dbReference>
<dbReference type="SUPFAM" id="SSF54631">
    <property type="entry name" value="CBS-domain pair"/>
    <property type="match status" value="1"/>
</dbReference>
<dbReference type="SUPFAM" id="SSF56176">
    <property type="entry name" value="FAD-binding/transporter-associated domain-like"/>
    <property type="match status" value="1"/>
</dbReference>
<reference evidence="14 15" key="1">
    <citation type="submission" date="2019-07" db="EMBL/GenBank/DDBJ databases">
        <title>Whole genome shotgun sequence of Reyranella soli NBRC 108950.</title>
        <authorList>
            <person name="Hosoyama A."/>
            <person name="Uohara A."/>
            <person name="Ohji S."/>
            <person name="Ichikawa N."/>
        </authorList>
    </citation>
    <scope>NUCLEOTIDE SEQUENCE [LARGE SCALE GENOMIC DNA]</scope>
    <source>
        <strain evidence="14 15">NBRC 108950</strain>
    </source>
</reference>
<dbReference type="OrthoDB" id="9805314at2"/>
<evidence type="ECO:0000256" key="1">
    <source>
        <dbReference type="ARBA" id="ARBA00004651"/>
    </source>
</evidence>
<evidence type="ECO:0000256" key="4">
    <source>
        <dbReference type="ARBA" id="ARBA00022692"/>
    </source>
</evidence>
<dbReference type="Pfam" id="PF01595">
    <property type="entry name" value="CNNM"/>
    <property type="match status" value="1"/>
</dbReference>
<keyword evidence="3" id="KW-1003">Cell membrane</keyword>
<dbReference type="Pfam" id="PF00571">
    <property type="entry name" value="CBS"/>
    <property type="match status" value="2"/>
</dbReference>
<comment type="caution">
    <text evidence="14">The sequence shown here is derived from an EMBL/GenBank/DDBJ whole genome shotgun (WGS) entry which is preliminary data.</text>
</comment>
<feature type="transmembrane region" description="Helical" evidence="11">
    <location>
        <begin position="70"/>
        <end position="93"/>
    </location>
</feature>
<dbReference type="PROSITE" id="PS51371">
    <property type="entry name" value="CBS"/>
    <property type="match status" value="2"/>
</dbReference>
<feature type="transmembrane region" description="Helical" evidence="11">
    <location>
        <begin position="99"/>
        <end position="117"/>
    </location>
</feature>
<accession>A0A512NMB7</accession>
<evidence type="ECO:0000256" key="10">
    <source>
        <dbReference type="PROSITE-ProRule" id="PRU01193"/>
    </source>
</evidence>
<dbReference type="Gene3D" id="3.30.465.10">
    <property type="match status" value="1"/>
</dbReference>
<dbReference type="PANTHER" id="PTHR22777:SF32">
    <property type="entry name" value="UPF0053 INNER MEMBRANE PROTEIN YFJD"/>
    <property type="match status" value="1"/>
</dbReference>
<dbReference type="Pfam" id="PF03471">
    <property type="entry name" value="CorC_HlyC"/>
    <property type="match status" value="1"/>
</dbReference>